<dbReference type="VEuPathDB" id="VectorBase:CSON003343"/>
<sequence length="355" mass="42181">MEDSCRVCLKICTNKSNLEQNVIIALNDIFQINAEPHNSSLFLVCFKCRTILIKFHTFYLQTRKNFNYFKENLGSQKQGSLKEEEDHTIKLSYNEIELKTIVKIENKSDKDDEKETVFFEPETCYETSREIEGVERRKKIKKVNTSCIRKQSDKKESYKCDLCEKTTKRFPDLRSHIEKIHLRLRKYQCHLCGDKFFASNNLKFHLSTHDKERPRSQCKICGVLVLDLKKHFKTSHNNSNPVVCNICGKKLMNEMKLRYHNYKRHPPEGKYKCTICDKDFCNALYLKEHTHQKHIGGFLYTCEWCDFQTNYSKNMPTHQKLKHKEEYEARRRTRPPMLSRVHEMKATIALQSTNK</sequence>
<accession>A0A336LLV2</accession>
<evidence type="ECO:0000313" key="7">
    <source>
        <dbReference type="EMBL" id="SSX17731.1"/>
    </source>
</evidence>
<evidence type="ECO:0000259" key="6">
    <source>
        <dbReference type="PROSITE" id="PS50157"/>
    </source>
</evidence>
<evidence type="ECO:0000256" key="4">
    <source>
        <dbReference type="ARBA" id="ARBA00022833"/>
    </source>
</evidence>
<dbReference type="AlphaFoldDB" id="A0A336LLV2"/>
<feature type="domain" description="C2H2-type" evidence="6">
    <location>
        <begin position="187"/>
        <end position="214"/>
    </location>
</feature>
<keyword evidence="1" id="KW-0479">Metal-binding</keyword>
<dbReference type="SUPFAM" id="SSF57667">
    <property type="entry name" value="beta-beta-alpha zinc fingers"/>
    <property type="match status" value="3"/>
</dbReference>
<proteinExistence type="predicted"/>
<dbReference type="GO" id="GO:0008270">
    <property type="term" value="F:zinc ion binding"/>
    <property type="evidence" value="ECO:0007669"/>
    <property type="project" value="UniProtKB-KW"/>
</dbReference>
<dbReference type="InterPro" id="IPR012934">
    <property type="entry name" value="Znf_AD"/>
</dbReference>
<dbReference type="PANTHER" id="PTHR24403">
    <property type="entry name" value="ZINC FINGER PROTEIN"/>
    <property type="match status" value="1"/>
</dbReference>
<dbReference type="InterPro" id="IPR050688">
    <property type="entry name" value="Zinc_finger/UBP_domain"/>
</dbReference>
<keyword evidence="4" id="KW-0862">Zinc</keyword>
<keyword evidence="2" id="KW-0677">Repeat</keyword>
<dbReference type="GO" id="GO:0005634">
    <property type="term" value="C:nucleus"/>
    <property type="evidence" value="ECO:0007669"/>
    <property type="project" value="InterPro"/>
</dbReference>
<evidence type="ECO:0000256" key="3">
    <source>
        <dbReference type="ARBA" id="ARBA00022771"/>
    </source>
</evidence>
<dbReference type="InterPro" id="IPR013087">
    <property type="entry name" value="Znf_C2H2_type"/>
</dbReference>
<dbReference type="InterPro" id="IPR036236">
    <property type="entry name" value="Znf_C2H2_sf"/>
</dbReference>
<dbReference type="GO" id="GO:0045944">
    <property type="term" value="P:positive regulation of transcription by RNA polymerase II"/>
    <property type="evidence" value="ECO:0007669"/>
    <property type="project" value="TreeGrafter"/>
</dbReference>
<evidence type="ECO:0000256" key="5">
    <source>
        <dbReference type="PROSITE-ProRule" id="PRU00042"/>
    </source>
</evidence>
<name>A0A336LLV2_CULSO</name>
<dbReference type="EMBL" id="UFQT01000015">
    <property type="protein sequence ID" value="SSX17731.1"/>
    <property type="molecule type" value="Genomic_DNA"/>
</dbReference>
<feature type="domain" description="C2H2-type" evidence="6">
    <location>
        <begin position="158"/>
        <end position="186"/>
    </location>
</feature>
<dbReference type="SMART" id="SM00868">
    <property type="entry name" value="zf-AD"/>
    <property type="match status" value="1"/>
</dbReference>
<dbReference type="Gene3D" id="3.30.160.60">
    <property type="entry name" value="Classic Zinc Finger"/>
    <property type="match status" value="3"/>
</dbReference>
<gene>
    <name evidence="7" type="primary">CSON003343</name>
</gene>
<evidence type="ECO:0000256" key="1">
    <source>
        <dbReference type="ARBA" id="ARBA00022723"/>
    </source>
</evidence>
<dbReference type="PANTHER" id="PTHR24403:SF111">
    <property type="entry name" value="ENHANCER OF VARIEGATION 3-9-RELATED"/>
    <property type="match status" value="1"/>
</dbReference>
<organism evidence="7">
    <name type="scientific">Culicoides sonorensis</name>
    <name type="common">Biting midge</name>
    <dbReference type="NCBI Taxonomy" id="179676"/>
    <lineage>
        <taxon>Eukaryota</taxon>
        <taxon>Metazoa</taxon>
        <taxon>Ecdysozoa</taxon>
        <taxon>Arthropoda</taxon>
        <taxon>Hexapoda</taxon>
        <taxon>Insecta</taxon>
        <taxon>Pterygota</taxon>
        <taxon>Neoptera</taxon>
        <taxon>Endopterygota</taxon>
        <taxon>Diptera</taxon>
        <taxon>Nematocera</taxon>
        <taxon>Chironomoidea</taxon>
        <taxon>Ceratopogonidae</taxon>
        <taxon>Ceratopogoninae</taxon>
        <taxon>Culicoides</taxon>
        <taxon>Monoculicoides</taxon>
    </lineage>
</organism>
<dbReference type="PROSITE" id="PS00028">
    <property type="entry name" value="ZINC_FINGER_C2H2_1"/>
    <property type="match status" value="3"/>
</dbReference>
<dbReference type="SMART" id="SM00355">
    <property type="entry name" value="ZnF_C2H2"/>
    <property type="match status" value="6"/>
</dbReference>
<dbReference type="PROSITE" id="PS50157">
    <property type="entry name" value="ZINC_FINGER_C2H2_2"/>
    <property type="match status" value="3"/>
</dbReference>
<keyword evidence="3 5" id="KW-0863">Zinc-finger</keyword>
<feature type="domain" description="C2H2-type" evidence="6">
    <location>
        <begin position="271"/>
        <end position="296"/>
    </location>
</feature>
<evidence type="ECO:0000256" key="2">
    <source>
        <dbReference type="ARBA" id="ARBA00022737"/>
    </source>
</evidence>
<reference evidence="7" key="1">
    <citation type="submission" date="2018-07" db="EMBL/GenBank/DDBJ databases">
        <authorList>
            <person name="Quirk P.G."/>
            <person name="Krulwich T.A."/>
        </authorList>
    </citation>
    <scope>NUCLEOTIDE SEQUENCE</scope>
</reference>
<protein>
    <submittedName>
        <fullName evidence="7">CSON003343 protein</fullName>
    </submittedName>
</protein>